<evidence type="ECO:0000313" key="7">
    <source>
        <dbReference type="Proteomes" id="UP000192731"/>
    </source>
</evidence>
<dbReference type="RefSeq" id="WP_084053882.1">
    <property type="nucleotide sequence ID" value="NZ_FWWT01000022.1"/>
</dbReference>
<keyword evidence="5" id="KW-0560">Oxidoreductase</keyword>
<dbReference type="Pfam" id="PF03060">
    <property type="entry name" value="NMO"/>
    <property type="match status" value="2"/>
</dbReference>
<evidence type="ECO:0000313" key="6">
    <source>
        <dbReference type="EMBL" id="SMB93630.1"/>
    </source>
</evidence>
<dbReference type="GO" id="GO:0051213">
    <property type="term" value="F:dioxygenase activity"/>
    <property type="evidence" value="ECO:0007669"/>
    <property type="project" value="UniProtKB-KW"/>
</dbReference>
<proteinExistence type="predicted"/>
<evidence type="ECO:0000256" key="3">
    <source>
        <dbReference type="ARBA" id="ARBA00022630"/>
    </source>
</evidence>
<dbReference type="AlphaFoldDB" id="A0A1W1VK85"/>
<dbReference type="EMBL" id="FWWT01000022">
    <property type="protein sequence ID" value="SMB93630.1"/>
    <property type="molecule type" value="Genomic_DNA"/>
</dbReference>
<dbReference type="PANTHER" id="PTHR32332">
    <property type="entry name" value="2-NITROPROPANE DIOXYGENASE"/>
    <property type="match status" value="1"/>
</dbReference>
<sequence length="314" mass="33791">MKLPNLKIGNLMPRYPIIQGGMAVRISTSRLASAVAEAGGIGLIAATGMDKDELKKEIRLAREKTQGIIGINIMFAATKFKELVFTALDEGIDLIVQGAGFSRDIFSWCKDADTPFIPIVSTPKLAVISERLGAAAIVAEGKEAGGHLGTEDSMRDILPKVKKVVSIPVIAAGGIVDARDMQEAFSLGANGVQMGIRFAASKEANGSDNLKELYVKSTKEDIVLVDSPVGLMGRALRNEFTDKLLAGNIKEPQTCNGCLKKCKHNFCIMEALNNAQKGNLSEGLAFSGEYIDKITEILSAQEIINRLVQEYESF</sequence>
<dbReference type="STRING" id="656914.SAMN00017405_0066"/>
<evidence type="ECO:0000256" key="1">
    <source>
        <dbReference type="ARBA" id="ARBA00003535"/>
    </source>
</evidence>
<keyword evidence="3" id="KW-0285">Flavoprotein</keyword>
<evidence type="ECO:0000256" key="4">
    <source>
        <dbReference type="ARBA" id="ARBA00022643"/>
    </source>
</evidence>
<keyword evidence="6" id="KW-0223">Dioxygenase</keyword>
<comment type="function">
    <text evidence="1">Nitronate monooxygenase that uses molecular oxygen to catalyze the oxidative denitrification of alkyl nitronates. Acts on propionate 3-nitronate (P3N), the presumed physiological substrate. Probably functions in the detoxification of P3N, a metabolic poison produced by plants and fungi as a defense mechanism.</text>
</comment>
<dbReference type="CDD" id="cd04730">
    <property type="entry name" value="NPD_like"/>
    <property type="match status" value="1"/>
</dbReference>
<protein>
    <recommendedName>
        <fullName evidence="2">Probable nitronate monooxygenase</fullName>
    </recommendedName>
</protein>
<keyword evidence="4" id="KW-0288">FMN</keyword>
<accession>A0A1W1VK85</accession>
<keyword evidence="7" id="KW-1185">Reference proteome</keyword>
<dbReference type="GO" id="GO:0018580">
    <property type="term" value="F:nitronate monooxygenase activity"/>
    <property type="evidence" value="ECO:0007669"/>
    <property type="project" value="InterPro"/>
</dbReference>
<organism evidence="6 7">
    <name type="scientific">Desulfonispora thiosulfatigenes DSM 11270</name>
    <dbReference type="NCBI Taxonomy" id="656914"/>
    <lineage>
        <taxon>Bacteria</taxon>
        <taxon>Bacillati</taxon>
        <taxon>Bacillota</taxon>
        <taxon>Clostridia</taxon>
        <taxon>Eubacteriales</taxon>
        <taxon>Peptococcaceae</taxon>
        <taxon>Desulfonispora</taxon>
    </lineage>
</organism>
<dbReference type="OrthoDB" id="9778912at2"/>
<gene>
    <name evidence="6" type="ORF">SAMN00017405_0066</name>
</gene>
<dbReference type="SUPFAM" id="SSF51412">
    <property type="entry name" value="Inosine monophosphate dehydrogenase (IMPDH)"/>
    <property type="match status" value="1"/>
</dbReference>
<dbReference type="InterPro" id="IPR013785">
    <property type="entry name" value="Aldolase_TIM"/>
</dbReference>
<name>A0A1W1VK85_DESTI</name>
<dbReference type="InterPro" id="IPR004136">
    <property type="entry name" value="NMO"/>
</dbReference>
<evidence type="ECO:0000256" key="5">
    <source>
        <dbReference type="ARBA" id="ARBA00023002"/>
    </source>
</evidence>
<evidence type="ECO:0000256" key="2">
    <source>
        <dbReference type="ARBA" id="ARBA00013457"/>
    </source>
</evidence>
<reference evidence="6 7" key="1">
    <citation type="submission" date="2017-04" db="EMBL/GenBank/DDBJ databases">
        <authorList>
            <person name="Afonso C.L."/>
            <person name="Miller P.J."/>
            <person name="Scott M.A."/>
            <person name="Spackman E."/>
            <person name="Goraichik I."/>
            <person name="Dimitrov K.M."/>
            <person name="Suarez D.L."/>
            <person name="Swayne D.E."/>
        </authorList>
    </citation>
    <scope>NUCLEOTIDE SEQUENCE [LARGE SCALE GENOMIC DNA]</scope>
    <source>
        <strain evidence="6 7">DSM 11270</strain>
    </source>
</reference>
<dbReference type="PANTHER" id="PTHR32332:SF18">
    <property type="entry name" value="2-NITROPROPANE DIOXYGENASE"/>
    <property type="match status" value="1"/>
</dbReference>
<dbReference type="Gene3D" id="3.20.20.70">
    <property type="entry name" value="Aldolase class I"/>
    <property type="match status" value="1"/>
</dbReference>
<dbReference type="Proteomes" id="UP000192731">
    <property type="component" value="Unassembled WGS sequence"/>
</dbReference>